<dbReference type="Proteomes" id="UP000290289">
    <property type="component" value="Chromosome 7"/>
</dbReference>
<comment type="caution">
    <text evidence="1">The sequence shown here is derived from an EMBL/GenBank/DDBJ whole genome shotgun (WGS) entry which is preliminary data.</text>
</comment>
<protein>
    <submittedName>
        <fullName evidence="1">Uncharacterized protein</fullName>
    </submittedName>
</protein>
<organism evidence="1 2">
    <name type="scientific">Malus domestica</name>
    <name type="common">Apple</name>
    <name type="synonym">Pyrus malus</name>
    <dbReference type="NCBI Taxonomy" id="3750"/>
    <lineage>
        <taxon>Eukaryota</taxon>
        <taxon>Viridiplantae</taxon>
        <taxon>Streptophyta</taxon>
        <taxon>Embryophyta</taxon>
        <taxon>Tracheophyta</taxon>
        <taxon>Spermatophyta</taxon>
        <taxon>Magnoliopsida</taxon>
        <taxon>eudicotyledons</taxon>
        <taxon>Gunneridae</taxon>
        <taxon>Pentapetalae</taxon>
        <taxon>rosids</taxon>
        <taxon>fabids</taxon>
        <taxon>Rosales</taxon>
        <taxon>Rosaceae</taxon>
        <taxon>Amygdaloideae</taxon>
        <taxon>Maleae</taxon>
        <taxon>Malus</taxon>
    </lineage>
</organism>
<accession>A0A498JJN9</accession>
<gene>
    <name evidence="1" type="ORF">DVH24_016070</name>
</gene>
<name>A0A498JJN9_MALDO</name>
<reference evidence="1 2" key="1">
    <citation type="submission" date="2018-10" db="EMBL/GenBank/DDBJ databases">
        <title>A high-quality apple genome assembly.</title>
        <authorList>
            <person name="Hu J."/>
        </authorList>
    </citation>
    <scope>NUCLEOTIDE SEQUENCE [LARGE SCALE GENOMIC DNA]</scope>
    <source>
        <strain evidence="2">cv. HFTH1</strain>
        <tissue evidence="1">Young leaf</tissue>
    </source>
</reference>
<evidence type="ECO:0000313" key="2">
    <source>
        <dbReference type="Proteomes" id="UP000290289"/>
    </source>
</evidence>
<dbReference type="AlphaFoldDB" id="A0A498JJN9"/>
<sequence>MVTMQSFFRWRRMCSTHHRQQYHAQQQCDLQPCQGFQSPYWSKTQPFSTIQKLKQGYKANRDEACQFVSSVSVSRKQKERKVRLVVASPKIGSSATVIASVLLYVKEKCSVWVVARFAEVASEVEKDAAVFCAVSIEMVREMTKKNVKKMERES</sequence>
<keyword evidence="2" id="KW-1185">Reference proteome</keyword>
<dbReference type="EMBL" id="RDQH01000333">
    <property type="protein sequence ID" value="RXH94003.1"/>
    <property type="molecule type" value="Genomic_DNA"/>
</dbReference>
<proteinExistence type="predicted"/>
<evidence type="ECO:0000313" key="1">
    <source>
        <dbReference type="EMBL" id="RXH94003.1"/>
    </source>
</evidence>